<protein>
    <submittedName>
        <fullName evidence="1">Uncharacterized protein</fullName>
    </submittedName>
</protein>
<dbReference type="GeneID" id="116210281"/>
<dbReference type="EMBL" id="PGOL01008640">
    <property type="protein sequence ID" value="PKI31541.1"/>
    <property type="molecule type" value="Genomic_DNA"/>
</dbReference>
<dbReference type="Proteomes" id="UP000233551">
    <property type="component" value="Unassembled WGS sequence"/>
</dbReference>
<comment type="caution">
    <text evidence="1">The sequence shown here is derived from an EMBL/GenBank/DDBJ whole genome shotgun (WGS) entry which is preliminary data.</text>
</comment>
<keyword evidence="2" id="KW-1185">Reference proteome</keyword>
<evidence type="ECO:0000313" key="1">
    <source>
        <dbReference type="EMBL" id="PKI31541.1"/>
    </source>
</evidence>
<gene>
    <name evidence="1" type="ORF">CRG98_048076</name>
</gene>
<dbReference type="PANTHER" id="PTHR34542">
    <property type="entry name" value="OS08G0359900 PROTEIN"/>
    <property type="match status" value="1"/>
</dbReference>
<dbReference type="AlphaFoldDB" id="A0A2I0HIN5"/>
<name>A0A2I0HIN5_PUNGR</name>
<accession>A0A2I0HIN5</accession>
<dbReference type="OrthoDB" id="1653935at2759"/>
<dbReference type="PANTHER" id="PTHR34542:SF1">
    <property type="entry name" value="OS08G0359900 PROTEIN"/>
    <property type="match status" value="1"/>
</dbReference>
<proteinExistence type="predicted"/>
<sequence length="147" mass="16340">MATLQKFKMFATQCGVAQSPTRSPRTSPLVHMGRPQKTTLRMLLGRRRRGSDERQFLVGPVPCLEKKKERSPAGGHKLKDLFGSHPNEEEGEEELGGKCKERNEGFPLAIGIGGAAGGDMPRRGFVGMRYRALLKRGWRPVLETIPE</sequence>
<evidence type="ECO:0000313" key="2">
    <source>
        <dbReference type="Proteomes" id="UP000233551"/>
    </source>
</evidence>
<reference evidence="1 2" key="1">
    <citation type="submission" date="2017-11" db="EMBL/GenBank/DDBJ databases">
        <title>De-novo sequencing of pomegranate (Punica granatum L.) genome.</title>
        <authorList>
            <person name="Akparov Z."/>
            <person name="Amiraslanov A."/>
            <person name="Hajiyeva S."/>
            <person name="Abbasov M."/>
            <person name="Kaur K."/>
            <person name="Hamwieh A."/>
            <person name="Solovyev V."/>
            <person name="Salamov A."/>
            <person name="Braich B."/>
            <person name="Kosarev P."/>
            <person name="Mahmoud A."/>
            <person name="Hajiyev E."/>
            <person name="Babayeva S."/>
            <person name="Izzatullayeva V."/>
            <person name="Mammadov A."/>
            <person name="Mammadov A."/>
            <person name="Sharifova S."/>
            <person name="Ojaghi J."/>
            <person name="Eynullazada K."/>
            <person name="Bayramov B."/>
            <person name="Abdulazimova A."/>
            <person name="Shahmuradov I."/>
        </authorList>
    </citation>
    <scope>NUCLEOTIDE SEQUENCE [LARGE SCALE GENOMIC DNA]</scope>
    <source>
        <strain evidence="2">cv. AG2017</strain>
        <tissue evidence="1">Leaf</tissue>
    </source>
</reference>
<organism evidence="1 2">
    <name type="scientific">Punica granatum</name>
    <name type="common">Pomegranate</name>
    <dbReference type="NCBI Taxonomy" id="22663"/>
    <lineage>
        <taxon>Eukaryota</taxon>
        <taxon>Viridiplantae</taxon>
        <taxon>Streptophyta</taxon>
        <taxon>Embryophyta</taxon>
        <taxon>Tracheophyta</taxon>
        <taxon>Spermatophyta</taxon>
        <taxon>Magnoliopsida</taxon>
        <taxon>eudicotyledons</taxon>
        <taxon>Gunneridae</taxon>
        <taxon>Pentapetalae</taxon>
        <taxon>rosids</taxon>
        <taxon>malvids</taxon>
        <taxon>Myrtales</taxon>
        <taxon>Lythraceae</taxon>
        <taxon>Punica</taxon>
    </lineage>
</organism>